<dbReference type="RefSeq" id="WP_073361390.1">
    <property type="nucleotide sequence ID" value="NZ_FQVQ01000002.1"/>
</dbReference>
<evidence type="ECO:0000256" key="1">
    <source>
        <dbReference type="SAM" id="MobiDB-lite"/>
    </source>
</evidence>
<sequence length="154" mass="17418">MKLAALQNELKSLSSIQFQLPNGQWVPEHFHITEAGLTTKRFIDCGGTFRTEKTINMQVWVAEDVDHRLTPTKLLGILKKAEPLYQEEDLEVEVEYQESTISRYGLTFENGVFRFEPKFTDCLAKDHCGIPENQMPQKKETSTTTSCTPGGGCC</sequence>
<evidence type="ECO:0000313" key="2">
    <source>
        <dbReference type="EMBL" id="SHE94379.1"/>
    </source>
</evidence>
<dbReference type="Pfam" id="PF20001">
    <property type="entry name" value="DUF6428"/>
    <property type="match status" value="1"/>
</dbReference>
<reference evidence="2 3" key="1">
    <citation type="submission" date="2016-11" db="EMBL/GenBank/DDBJ databases">
        <authorList>
            <person name="Jaros S."/>
            <person name="Januszkiewicz K."/>
            <person name="Wedrychowicz H."/>
        </authorList>
    </citation>
    <scope>NUCLEOTIDE SEQUENCE [LARGE SCALE GENOMIC DNA]</scope>
    <source>
        <strain evidence="2 3">DSM 25660</strain>
    </source>
</reference>
<keyword evidence="3" id="KW-1185">Reference proteome</keyword>
<feature type="region of interest" description="Disordered" evidence="1">
    <location>
        <begin position="134"/>
        <end position="154"/>
    </location>
</feature>
<accession>A0A1M4XLN9</accession>
<dbReference type="EMBL" id="FQVQ01000002">
    <property type="protein sequence ID" value="SHE94379.1"/>
    <property type="molecule type" value="Genomic_DNA"/>
</dbReference>
<dbReference type="STRING" id="1124188.SAMN05444377_10297"/>
<gene>
    <name evidence="2" type="ORF">SAMN05444377_10297</name>
</gene>
<name>A0A1M4XLN9_9FLAO</name>
<dbReference type="AlphaFoldDB" id="A0A1M4XLN9"/>
<dbReference type="Proteomes" id="UP000184147">
    <property type="component" value="Unassembled WGS sequence"/>
</dbReference>
<evidence type="ECO:0000313" key="3">
    <source>
        <dbReference type="Proteomes" id="UP000184147"/>
    </source>
</evidence>
<organism evidence="2 3">
    <name type="scientific">Flavobacterium fontis</name>
    <dbReference type="NCBI Taxonomy" id="1124188"/>
    <lineage>
        <taxon>Bacteria</taxon>
        <taxon>Pseudomonadati</taxon>
        <taxon>Bacteroidota</taxon>
        <taxon>Flavobacteriia</taxon>
        <taxon>Flavobacteriales</taxon>
        <taxon>Flavobacteriaceae</taxon>
        <taxon>Flavobacterium</taxon>
    </lineage>
</organism>
<proteinExistence type="predicted"/>
<dbReference type="OrthoDB" id="66316at2"/>
<dbReference type="InterPro" id="IPR045534">
    <property type="entry name" value="DUF6428"/>
</dbReference>
<protein>
    <submittedName>
        <fullName evidence="2">Uncharacterized protein</fullName>
    </submittedName>
</protein>